<evidence type="ECO:0000256" key="6">
    <source>
        <dbReference type="ARBA" id="ARBA00023288"/>
    </source>
</evidence>
<gene>
    <name evidence="8" type="ORF">METZ01_LOCUS387271</name>
</gene>
<evidence type="ECO:0000256" key="2">
    <source>
        <dbReference type="ARBA" id="ARBA00008610"/>
    </source>
</evidence>
<comment type="subcellular location">
    <subcellularLocation>
        <location evidence="1">Cell membrane</location>
        <topology evidence="1">Lipid-anchor</topology>
    </subcellularLocation>
</comment>
<evidence type="ECO:0000256" key="5">
    <source>
        <dbReference type="ARBA" id="ARBA00023136"/>
    </source>
</evidence>
<evidence type="ECO:0000256" key="3">
    <source>
        <dbReference type="ARBA" id="ARBA00022475"/>
    </source>
</evidence>
<dbReference type="GO" id="GO:0005886">
    <property type="term" value="C:plasma membrane"/>
    <property type="evidence" value="ECO:0007669"/>
    <property type="project" value="UniProtKB-SubCell"/>
</dbReference>
<dbReference type="InterPro" id="IPR028082">
    <property type="entry name" value="Peripla_BP_I"/>
</dbReference>
<keyword evidence="4" id="KW-0732">Signal</keyword>
<dbReference type="Pfam" id="PF02608">
    <property type="entry name" value="Bmp"/>
    <property type="match status" value="1"/>
</dbReference>
<reference evidence="8" key="1">
    <citation type="submission" date="2018-05" db="EMBL/GenBank/DDBJ databases">
        <authorList>
            <person name="Lanie J.A."/>
            <person name="Ng W.-L."/>
            <person name="Kazmierczak K.M."/>
            <person name="Andrzejewski T.M."/>
            <person name="Davidsen T.M."/>
            <person name="Wayne K.J."/>
            <person name="Tettelin H."/>
            <person name="Glass J.I."/>
            <person name="Rusch D."/>
            <person name="Podicherti R."/>
            <person name="Tsui H.-C.T."/>
            <person name="Winkler M.E."/>
        </authorList>
    </citation>
    <scope>NUCLEOTIDE SEQUENCE</scope>
</reference>
<evidence type="ECO:0000256" key="4">
    <source>
        <dbReference type="ARBA" id="ARBA00022729"/>
    </source>
</evidence>
<dbReference type="PANTHER" id="PTHR34296">
    <property type="entry name" value="TRANSCRIPTIONAL ACTIVATOR PROTEIN MED"/>
    <property type="match status" value="1"/>
</dbReference>
<dbReference type="InterPro" id="IPR050957">
    <property type="entry name" value="BMP_lipoprotein"/>
</dbReference>
<feature type="non-terminal residue" evidence="8">
    <location>
        <position position="1"/>
    </location>
</feature>
<protein>
    <recommendedName>
        <fullName evidence="7">ABC transporter substrate-binding protein PnrA-like domain-containing protein</fullName>
    </recommendedName>
</protein>
<comment type="similarity">
    <text evidence="2">Belongs to the BMP lipoprotein family.</text>
</comment>
<dbReference type="EMBL" id="UINC01144727">
    <property type="protein sequence ID" value="SVD34417.1"/>
    <property type="molecule type" value="Genomic_DNA"/>
</dbReference>
<evidence type="ECO:0000256" key="1">
    <source>
        <dbReference type="ARBA" id="ARBA00004193"/>
    </source>
</evidence>
<dbReference type="Gene3D" id="3.40.50.2300">
    <property type="match status" value="2"/>
</dbReference>
<keyword evidence="3" id="KW-1003">Cell membrane</keyword>
<evidence type="ECO:0000259" key="7">
    <source>
        <dbReference type="Pfam" id="PF02608"/>
    </source>
</evidence>
<accession>A0A382UK21</accession>
<keyword evidence="5" id="KW-0472">Membrane</keyword>
<organism evidence="8">
    <name type="scientific">marine metagenome</name>
    <dbReference type="NCBI Taxonomy" id="408172"/>
    <lineage>
        <taxon>unclassified sequences</taxon>
        <taxon>metagenomes</taxon>
        <taxon>ecological metagenomes</taxon>
    </lineage>
</organism>
<dbReference type="InterPro" id="IPR003760">
    <property type="entry name" value="PnrA-like"/>
</dbReference>
<feature type="domain" description="ABC transporter substrate-binding protein PnrA-like" evidence="7">
    <location>
        <begin position="2"/>
        <end position="239"/>
    </location>
</feature>
<name>A0A382UK21_9ZZZZ</name>
<dbReference type="SUPFAM" id="SSF53822">
    <property type="entry name" value="Periplasmic binding protein-like I"/>
    <property type="match status" value="1"/>
</dbReference>
<dbReference type="AlphaFoldDB" id="A0A382UK21"/>
<evidence type="ECO:0000313" key="8">
    <source>
        <dbReference type="EMBL" id="SVD34417.1"/>
    </source>
</evidence>
<proteinExistence type="inferred from homology"/>
<dbReference type="PANTHER" id="PTHR34296:SF2">
    <property type="entry name" value="ABC TRANSPORTER GUANOSINE-BINDING PROTEIN NUPN"/>
    <property type="match status" value="1"/>
</dbReference>
<feature type="non-terminal residue" evidence="8">
    <location>
        <position position="292"/>
    </location>
</feature>
<dbReference type="CDD" id="cd06304">
    <property type="entry name" value="PBP1_BmpA_Med_PnrA-like"/>
    <property type="match status" value="1"/>
</dbReference>
<keyword evidence="6" id="KW-0449">Lipoprotein</keyword>
<sequence length="292" mass="31153">NAYTAATNLSEKYGFELGTAESVAIPDIESTLRDFAEQDYDLIIAHGFQWTDPALTVSPDYPDTKIFVFTGYASGPGVASISPLQQEGTFPLGALAGMLTETNVVGFVGGQPYPNLINIFEGFKAGAMYTNPDVEVLVSWTDDWDDPAKGNAAAEAQIAQGADILFHTADTSGQGMIRAAQDHGIYAFGAVLDQNVTLDWASDTILTSFVLDIEKSFEMAYTITNEGNFEGVMIEPGIETGPGGPGDGIVYLAPFHEHEGAVPQDVKNNLDAIVSDIQNGHLVIPFTAEFTA</sequence>